<keyword evidence="2" id="KW-1185">Reference proteome</keyword>
<gene>
    <name evidence="1" type="primary">NCL1_55924</name>
    <name evidence="1" type="ORF">TNCV_3298961</name>
</gene>
<sequence>MNCDLLHIIANYINDNHETWERFLREFAYALRTEMNETKGKTPAELFLGRNLTTPFQKLVMVSDGTEFAVGDIEKLFEEARKNAKAKHEKWAKYFNRRRRDVRIKINDWVLLQTHPLSSAMKKVVTKFKPKFEDPYRAGMVSQWYACHGWHATEYFWHPTDQKRFAF</sequence>
<proteinExistence type="predicted"/>
<dbReference type="EMBL" id="BMAU01021359">
    <property type="protein sequence ID" value="GFY22253.1"/>
    <property type="molecule type" value="Genomic_DNA"/>
</dbReference>
<evidence type="ECO:0000313" key="1">
    <source>
        <dbReference type="EMBL" id="GFY22253.1"/>
    </source>
</evidence>
<dbReference type="Gene3D" id="3.30.420.10">
    <property type="entry name" value="Ribonuclease H-like superfamily/Ribonuclease H"/>
    <property type="match status" value="1"/>
</dbReference>
<name>A0A8X6VTM3_TRICX</name>
<protein>
    <submittedName>
        <fullName evidence="1">Uncharacterized protein</fullName>
    </submittedName>
</protein>
<dbReference type="Proteomes" id="UP000887159">
    <property type="component" value="Unassembled WGS sequence"/>
</dbReference>
<dbReference type="InterPro" id="IPR036397">
    <property type="entry name" value="RNaseH_sf"/>
</dbReference>
<evidence type="ECO:0000313" key="2">
    <source>
        <dbReference type="Proteomes" id="UP000887159"/>
    </source>
</evidence>
<dbReference type="GO" id="GO:0003676">
    <property type="term" value="F:nucleic acid binding"/>
    <property type="evidence" value="ECO:0007669"/>
    <property type="project" value="InterPro"/>
</dbReference>
<dbReference type="AlphaFoldDB" id="A0A8X6VTM3"/>
<comment type="caution">
    <text evidence="1">The sequence shown here is derived from an EMBL/GenBank/DDBJ whole genome shotgun (WGS) entry which is preliminary data.</text>
</comment>
<reference evidence="1" key="1">
    <citation type="submission" date="2020-08" db="EMBL/GenBank/DDBJ databases">
        <title>Multicomponent nature underlies the extraordinary mechanical properties of spider dragline silk.</title>
        <authorList>
            <person name="Kono N."/>
            <person name="Nakamura H."/>
            <person name="Mori M."/>
            <person name="Yoshida Y."/>
            <person name="Ohtoshi R."/>
            <person name="Malay A.D."/>
            <person name="Moran D.A.P."/>
            <person name="Tomita M."/>
            <person name="Numata K."/>
            <person name="Arakawa K."/>
        </authorList>
    </citation>
    <scope>NUCLEOTIDE SEQUENCE</scope>
</reference>
<organism evidence="1 2">
    <name type="scientific">Trichonephila clavipes</name>
    <name type="common">Golden silk orbweaver</name>
    <name type="synonym">Nephila clavipes</name>
    <dbReference type="NCBI Taxonomy" id="2585209"/>
    <lineage>
        <taxon>Eukaryota</taxon>
        <taxon>Metazoa</taxon>
        <taxon>Ecdysozoa</taxon>
        <taxon>Arthropoda</taxon>
        <taxon>Chelicerata</taxon>
        <taxon>Arachnida</taxon>
        <taxon>Araneae</taxon>
        <taxon>Araneomorphae</taxon>
        <taxon>Entelegynae</taxon>
        <taxon>Araneoidea</taxon>
        <taxon>Nephilidae</taxon>
        <taxon>Trichonephila</taxon>
    </lineage>
</organism>
<accession>A0A8X6VTM3</accession>